<evidence type="ECO:0000313" key="2">
    <source>
        <dbReference type="Proteomes" id="UP001279734"/>
    </source>
</evidence>
<proteinExistence type="predicted"/>
<keyword evidence="2" id="KW-1185">Reference proteome</keyword>
<dbReference type="AlphaFoldDB" id="A0AAD3P7S9"/>
<accession>A0AAD3P7S9</accession>
<evidence type="ECO:0000313" key="1">
    <source>
        <dbReference type="EMBL" id="GMH01033.1"/>
    </source>
</evidence>
<reference evidence="1" key="1">
    <citation type="submission" date="2023-05" db="EMBL/GenBank/DDBJ databases">
        <title>Nepenthes gracilis genome sequencing.</title>
        <authorList>
            <person name="Fukushima K."/>
        </authorList>
    </citation>
    <scope>NUCLEOTIDE SEQUENCE</scope>
    <source>
        <strain evidence="1">SING2019-196</strain>
    </source>
</reference>
<sequence>MKGGRRLMAAQAPGRRHFARACARWLLEVTRERDVLATGALKQHSSANPGIDLCAWALNGYSMGAQAPIM</sequence>
<dbReference type="EMBL" id="BSYO01000002">
    <property type="protein sequence ID" value="GMH01033.1"/>
    <property type="molecule type" value="Genomic_DNA"/>
</dbReference>
<dbReference type="Proteomes" id="UP001279734">
    <property type="component" value="Unassembled WGS sequence"/>
</dbReference>
<name>A0AAD3P7S9_NEPGR</name>
<protein>
    <submittedName>
        <fullName evidence="1">Uncharacterized protein</fullName>
    </submittedName>
</protein>
<comment type="caution">
    <text evidence="1">The sequence shown here is derived from an EMBL/GenBank/DDBJ whole genome shotgun (WGS) entry which is preliminary data.</text>
</comment>
<gene>
    <name evidence="1" type="ORF">Nepgr_002872</name>
</gene>
<organism evidence="1 2">
    <name type="scientific">Nepenthes gracilis</name>
    <name type="common">Slender pitcher plant</name>
    <dbReference type="NCBI Taxonomy" id="150966"/>
    <lineage>
        <taxon>Eukaryota</taxon>
        <taxon>Viridiplantae</taxon>
        <taxon>Streptophyta</taxon>
        <taxon>Embryophyta</taxon>
        <taxon>Tracheophyta</taxon>
        <taxon>Spermatophyta</taxon>
        <taxon>Magnoliopsida</taxon>
        <taxon>eudicotyledons</taxon>
        <taxon>Gunneridae</taxon>
        <taxon>Pentapetalae</taxon>
        <taxon>Caryophyllales</taxon>
        <taxon>Nepenthaceae</taxon>
        <taxon>Nepenthes</taxon>
    </lineage>
</organism>